<comment type="caution">
    <text evidence="1">The sequence shown here is derived from an EMBL/GenBank/DDBJ whole genome shotgun (WGS) entry which is preliminary data.</text>
</comment>
<sequence length="162" mass="19541">MRIPGISEIRKELKFLDEKKLIELVLDLGKLNRENKAYLYFKLFEEDNPRLFIEMVQEELMTEFQKANTNHYHFAKKSAQAIRRKLNKNLKLTKDKAAHIDLLVFFCRKLKEYGYLDFRHPVIDNVYLMQMTKIEKLIAGLHEDLQYDYNKELEELRETSPR</sequence>
<dbReference type="RefSeq" id="WP_377063860.1">
    <property type="nucleotide sequence ID" value="NZ_JBHSJJ010000004.1"/>
</dbReference>
<accession>A0ABV9SZR8</accession>
<dbReference type="Proteomes" id="UP001595818">
    <property type="component" value="Unassembled WGS sequence"/>
</dbReference>
<name>A0ABV9SZR8_9BACT</name>
<organism evidence="1 2">
    <name type="scientific">Negadavirga shengliensis</name>
    <dbReference type="NCBI Taxonomy" id="1389218"/>
    <lineage>
        <taxon>Bacteria</taxon>
        <taxon>Pseudomonadati</taxon>
        <taxon>Bacteroidota</taxon>
        <taxon>Cytophagia</taxon>
        <taxon>Cytophagales</taxon>
        <taxon>Cyclobacteriaceae</taxon>
        <taxon>Negadavirga</taxon>
    </lineage>
</organism>
<proteinExistence type="predicted"/>
<evidence type="ECO:0000313" key="1">
    <source>
        <dbReference type="EMBL" id="MFC4871930.1"/>
    </source>
</evidence>
<keyword evidence="2" id="KW-1185">Reference proteome</keyword>
<evidence type="ECO:0000313" key="2">
    <source>
        <dbReference type="Proteomes" id="UP001595818"/>
    </source>
</evidence>
<dbReference type="EMBL" id="JBHSJJ010000004">
    <property type="protein sequence ID" value="MFC4871930.1"/>
    <property type="molecule type" value="Genomic_DNA"/>
</dbReference>
<reference evidence="2" key="1">
    <citation type="journal article" date="2019" name="Int. J. Syst. Evol. Microbiol.">
        <title>The Global Catalogue of Microorganisms (GCM) 10K type strain sequencing project: providing services to taxonomists for standard genome sequencing and annotation.</title>
        <authorList>
            <consortium name="The Broad Institute Genomics Platform"/>
            <consortium name="The Broad Institute Genome Sequencing Center for Infectious Disease"/>
            <person name="Wu L."/>
            <person name="Ma J."/>
        </authorList>
    </citation>
    <scope>NUCLEOTIDE SEQUENCE [LARGE SCALE GENOMIC DNA]</scope>
    <source>
        <strain evidence="2">CGMCC 4.7466</strain>
    </source>
</reference>
<protein>
    <submittedName>
        <fullName evidence="1">Uncharacterized protein</fullName>
    </submittedName>
</protein>
<gene>
    <name evidence="1" type="ORF">ACFPFU_09545</name>
</gene>